<organism evidence="1 2">
    <name type="scientific">Micavibrio aeruginosavorus</name>
    <dbReference type="NCBI Taxonomy" id="349221"/>
    <lineage>
        <taxon>Bacteria</taxon>
        <taxon>Pseudomonadati</taxon>
        <taxon>Bdellovibrionota</taxon>
        <taxon>Bdellovibrionia</taxon>
        <taxon>Bdellovibrionales</taxon>
        <taxon>Pseudobdellovibrionaceae</taxon>
        <taxon>Micavibrio</taxon>
    </lineage>
</organism>
<protein>
    <submittedName>
        <fullName evidence="1">Uncharacterized protein</fullName>
    </submittedName>
</protein>
<sequence length="111" mass="12219">MINNEDKRFGSADWATAQDLFRAGMLRAGGPLLGFDGQDALFLDNDAPMITFGGAGSGKLRDLLAYLLCGYLARDGRLYSPMRMFVNDPRGELAAISLHNQVRLRQSCLLH</sequence>
<accession>A0A7T5R0B8</accession>
<proteinExistence type="predicted"/>
<name>A0A7T5R0B8_9BACT</name>
<dbReference type="Proteomes" id="UP000595362">
    <property type="component" value="Chromosome"/>
</dbReference>
<reference evidence="1 2" key="1">
    <citation type="submission" date="2020-07" db="EMBL/GenBank/DDBJ databases">
        <title>Huge and variable diversity of episymbiotic CPR bacteria and DPANN archaea in groundwater ecosystems.</title>
        <authorList>
            <person name="He C.Y."/>
            <person name="Keren R."/>
            <person name="Whittaker M."/>
            <person name="Farag I.F."/>
            <person name="Doudna J."/>
            <person name="Cate J.H.D."/>
            <person name="Banfield J.F."/>
        </authorList>
    </citation>
    <scope>NUCLEOTIDE SEQUENCE [LARGE SCALE GENOMIC DNA]</scope>
    <source>
        <strain evidence="1">NC_groundwater_70_Ag_B-0.1um_54_66</strain>
    </source>
</reference>
<dbReference type="AlphaFoldDB" id="A0A7T5R0B8"/>
<evidence type="ECO:0000313" key="1">
    <source>
        <dbReference type="EMBL" id="QQG35160.1"/>
    </source>
</evidence>
<evidence type="ECO:0000313" key="2">
    <source>
        <dbReference type="Proteomes" id="UP000595362"/>
    </source>
</evidence>
<dbReference type="EMBL" id="CP066681">
    <property type="protein sequence ID" value="QQG35160.1"/>
    <property type="molecule type" value="Genomic_DNA"/>
</dbReference>
<gene>
    <name evidence="1" type="ORF">HYS17_06190</name>
</gene>